<gene>
    <name evidence="1" type="ORF">S12H4_41518</name>
</gene>
<accession>X1TPK7</accession>
<protein>
    <submittedName>
        <fullName evidence="1">Uncharacterized protein</fullName>
    </submittedName>
</protein>
<name>X1TPK7_9ZZZZ</name>
<organism evidence="1">
    <name type="scientific">marine sediment metagenome</name>
    <dbReference type="NCBI Taxonomy" id="412755"/>
    <lineage>
        <taxon>unclassified sequences</taxon>
        <taxon>metagenomes</taxon>
        <taxon>ecological metagenomes</taxon>
    </lineage>
</organism>
<sequence length="41" mass="4738">VVLVGGYRLLNKMLDMVDTHLQHIEQNIDKIVDLLEEFTNA</sequence>
<proteinExistence type="predicted"/>
<dbReference type="AlphaFoldDB" id="X1TPK7"/>
<evidence type="ECO:0000313" key="1">
    <source>
        <dbReference type="EMBL" id="GAJ07199.1"/>
    </source>
</evidence>
<reference evidence="1" key="1">
    <citation type="journal article" date="2014" name="Front. Microbiol.">
        <title>High frequency of phylogenetically diverse reductive dehalogenase-homologous genes in deep subseafloor sedimentary metagenomes.</title>
        <authorList>
            <person name="Kawai M."/>
            <person name="Futagami T."/>
            <person name="Toyoda A."/>
            <person name="Takaki Y."/>
            <person name="Nishi S."/>
            <person name="Hori S."/>
            <person name="Arai W."/>
            <person name="Tsubouchi T."/>
            <person name="Morono Y."/>
            <person name="Uchiyama I."/>
            <person name="Ito T."/>
            <person name="Fujiyama A."/>
            <person name="Inagaki F."/>
            <person name="Takami H."/>
        </authorList>
    </citation>
    <scope>NUCLEOTIDE SEQUENCE</scope>
    <source>
        <strain evidence="1">Expedition CK06-06</strain>
    </source>
</reference>
<comment type="caution">
    <text evidence="1">The sequence shown here is derived from an EMBL/GenBank/DDBJ whole genome shotgun (WGS) entry which is preliminary data.</text>
</comment>
<feature type="non-terminal residue" evidence="1">
    <location>
        <position position="1"/>
    </location>
</feature>
<dbReference type="EMBL" id="BARW01025311">
    <property type="protein sequence ID" value="GAJ07199.1"/>
    <property type="molecule type" value="Genomic_DNA"/>
</dbReference>